<evidence type="ECO:0000313" key="2">
    <source>
        <dbReference type="EMBL" id="QJE01890.1"/>
    </source>
</evidence>
<dbReference type="EMBL" id="CP051685">
    <property type="protein sequence ID" value="QJE01890.1"/>
    <property type="molecule type" value="Genomic_DNA"/>
</dbReference>
<reference evidence="2 3" key="1">
    <citation type="submission" date="2020-04" db="EMBL/GenBank/DDBJ databases">
        <title>Genome sequencing of novel species.</title>
        <authorList>
            <person name="Heo J."/>
            <person name="Kim S.-J."/>
            <person name="Kim J.-S."/>
            <person name="Hong S.-B."/>
            <person name="Kwon S.-W."/>
        </authorList>
    </citation>
    <scope>NUCLEOTIDE SEQUENCE [LARGE SCALE GENOMIC DNA]</scope>
    <source>
        <strain evidence="2 3">GN2-R2</strain>
    </source>
</reference>
<name>A0A7Z2VZC6_9BURK</name>
<accession>A0A7Z2VZC6</accession>
<gene>
    <name evidence="2" type="ORF">HH212_19235</name>
</gene>
<dbReference type="RefSeq" id="WP_170203977.1">
    <property type="nucleotide sequence ID" value="NZ_CP051685.1"/>
</dbReference>
<protein>
    <submittedName>
        <fullName evidence="2">Uncharacterized protein</fullName>
    </submittedName>
</protein>
<evidence type="ECO:0000256" key="1">
    <source>
        <dbReference type="SAM" id="Phobius"/>
    </source>
</evidence>
<feature type="transmembrane region" description="Helical" evidence="1">
    <location>
        <begin position="20"/>
        <end position="42"/>
    </location>
</feature>
<organism evidence="2 3">
    <name type="scientific">Massilia forsythiae</name>
    <dbReference type="NCBI Taxonomy" id="2728020"/>
    <lineage>
        <taxon>Bacteria</taxon>
        <taxon>Pseudomonadati</taxon>
        <taxon>Pseudomonadota</taxon>
        <taxon>Betaproteobacteria</taxon>
        <taxon>Burkholderiales</taxon>
        <taxon>Oxalobacteraceae</taxon>
        <taxon>Telluria group</taxon>
        <taxon>Massilia</taxon>
    </lineage>
</organism>
<keyword evidence="3" id="KW-1185">Reference proteome</keyword>
<keyword evidence="1" id="KW-1133">Transmembrane helix</keyword>
<proteinExistence type="predicted"/>
<dbReference type="KEGG" id="mfy:HH212_19235"/>
<keyword evidence="1" id="KW-0472">Membrane</keyword>
<keyword evidence="1" id="KW-0812">Transmembrane</keyword>
<dbReference type="Proteomes" id="UP000502415">
    <property type="component" value="Chromosome"/>
</dbReference>
<evidence type="ECO:0000313" key="3">
    <source>
        <dbReference type="Proteomes" id="UP000502415"/>
    </source>
</evidence>
<sequence>MSCTVLGVDWAGLMYGVGMAAWVWIAAQLLFVPLILLALLIAASEWTRARTKARSS</sequence>
<dbReference type="AlphaFoldDB" id="A0A7Z2VZC6"/>